<dbReference type="GeneID" id="19015691"/>
<dbReference type="KEGG" id="bpg:Bathy05g01880"/>
<proteinExistence type="predicted"/>
<dbReference type="InterPro" id="IPR013784">
    <property type="entry name" value="Carb-bd-like_fold"/>
</dbReference>
<dbReference type="PROSITE" id="PS51166">
    <property type="entry name" value="CBM20"/>
    <property type="match status" value="1"/>
</dbReference>
<dbReference type="Pfam" id="PF00686">
    <property type="entry name" value="CBM_20"/>
    <property type="match status" value="1"/>
</dbReference>
<evidence type="ECO:0000313" key="4">
    <source>
        <dbReference type="Proteomes" id="UP000198341"/>
    </source>
</evidence>
<accession>K8EEP3</accession>
<dbReference type="InterPro" id="IPR013783">
    <property type="entry name" value="Ig-like_fold"/>
</dbReference>
<dbReference type="GO" id="GO:0016020">
    <property type="term" value="C:membrane"/>
    <property type="evidence" value="ECO:0007669"/>
    <property type="project" value="TreeGrafter"/>
</dbReference>
<dbReference type="STRING" id="41875.K8EEP3"/>
<dbReference type="PANTHER" id="PTHR15048">
    <property type="entry name" value="STARCH-BINDING DOMAIN-CONTAINING PROTEIN 1"/>
    <property type="match status" value="1"/>
</dbReference>
<dbReference type="RefSeq" id="XP_007513029.1">
    <property type="nucleotide sequence ID" value="XM_007512967.1"/>
</dbReference>
<dbReference type="PANTHER" id="PTHR15048:SF0">
    <property type="entry name" value="STARCH-BINDING DOMAIN-CONTAINING PROTEIN 1"/>
    <property type="match status" value="1"/>
</dbReference>
<sequence length="347" mass="38170">MASTAISVSMIACSSSSFSSSSSKRFEKSKSQPKTFSIVRQKSSSSSSSKSSSSLSSFALNARRKKDEDASVDAEILDAVDDKKSSGKNNNGVSIAKVINGSSSSSSEATFRSLRDGALDDDNMIDTVQVVTVRFQIKMEVGFGDVMRICGSHESMGEWDVANALLLNWSEGNVWTSEEVELPVDGIYIYKYCVAPASNPNAPSSWQSGNNQVLSLSPEDGPILYVKDSWSGNPNETAVFSAEGVKQSKDERLVERVRKQDETVKRQTGEIKVLRTELKTSKMQVKALREEARLSANVRIALKDQLNAEKKRNLVFEEQVGAWKKRFMQITGNGDKEDKKSSKQESR</sequence>
<dbReference type="SMART" id="SM01065">
    <property type="entry name" value="CBM_2"/>
    <property type="match status" value="1"/>
</dbReference>
<evidence type="ECO:0000259" key="2">
    <source>
        <dbReference type="PROSITE" id="PS51166"/>
    </source>
</evidence>
<feature type="compositionally biased region" description="Low complexity" evidence="1">
    <location>
        <begin position="14"/>
        <end position="23"/>
    </location>
</feature>
<gene>
    <name evidence="3" type="ORF">Bathy05g01880</name>
</gene>
<feature type="domain" description="CBM20" evidence="2">
    <location>
        <begin position="125"/>
        <end position="232"/>
    </location>
</feature>
<dbReference type="SUPFAM" id="SSF49452">
    <property type="entry name" value="Starch-binding domain-like"/>
    <property type="match status" value="1"/>
</dbReference>
<feature type="region of interest" description="Disordered" evidence="1">
    <location>
        <begin position="1"/>
        <end position="56"/>
    </location>
</feature>
<dbReference type="InterPro" id="IPR002044">
    <property type="entry name" value="CBM20"/>
</dbReference>
<dbReference type="GO" id="GO:2001070">
    <property type="term" value="F:starch binding"/>
    <property type="evidence" value="ECO:0007669"/>
    <property type="project" value="InterPro"/>
</dbReference>
<dbReference type="OrthoDB" id="550577at2759"/>
<evidence type="ECO:0000256" key="1">
    <source>
        <dbReference type="SAM" id="MobiDB-lite"/>
    </source>
</evidence>
<protein>
    <submittedName>
        <fullName evidence="3">Carbohydrate-binding module family 20 protein</fullName>
    </submittedName>
</protein>
<name>K8EEP3_9CHLO</name>
<dbReference type="AlphaFoldDB" id="K8EEP3"/>
<dbReference type="EMBL" id="FO082274">
    <property type="protein sequence ID" value="CCO16587.1"/>
    <property type="molecule type" value="Genomic_DNA"/>
</dbReference>
<dbReference type="Proteomes" id="UP000198341">
    <property type="component" value="Chromosome 5"/>
</dbReference>
<dbReference type="eggNOG" id="ENOG502QU99">
    <property type="taxonomic scope" value="Eukaryota"/>
</dbReference>
<reference evidence="3 4" key="1">
    <citation type="submission" date="2011-10" db="EMBL/GenBank/DDBJ databases">
        <authorList>
            <person name="Genoscope - CEA"/>
        </authorList>
    </citation>
    <scope>NUCLEOTIDE SEQUENCE [LARGE SCALE GENOMIC DNA]</scope>
    <source>
        <strain evidence="3 4">RCC 1105</strain>
    </source>
</reference>
<keyword evidence="4" id="KW-1185">Reference proteome</keyword>
<evidence type="ECO:0000313" key="3">
    <source>
        <dbReference type="EMBL" id="CCO16587.1"/>
    </source>
</evidence>
<feature type="compositionally biased region" description="Polar residues" evidence="1">
    <location>
        <begin position="32"/>
        <end position="41"/>
    </location>
</feature>
<dbReference type="CDD" id="cd05467">
    <property type="entry name" value="CBM20"/>
    <property type="match status" value="1"/>
</dbReference>
<feature type="compositionally biased region" description="Low complexity" evidence="1">
    <location>
        <begin position="42"/>
        <end position="56"/>
    </location>
</feature>
<dbReference type="Gene3D" id="2.60.40.10">
    <property type="entry name" value="Immunoglobulins"/>
    <property type="match status" value="1"/>
</dbReference>
<organism evidence="3 4">
    <name type="scientific">Bathycoccus prasinos</name>
    <dbReference type="NCBI Taxonomy" id="41875"/>
    <lineage>
        <taxon>Eukaryota</taxon>
        <taxon>Viridiplantae</taxon>
        <taxon>Chlorophyta</taxon>
        <taxon>Mamiellophyceae</taxon>
        <taxon>Mamiellales</taxon>
        <taxon>Bathycoccaceae</taxon>
        <taxon>Bathycoccus</taxon>
    </lineage>
</organism>